<keyword evidence="4" id="KW-0325">Glycoprotein</keyword>
<comment type="caution">
    <text evidence="7">The sequence shown here is derived from an EMBL/GenBank/DDBJ whole genome shotgun (WGS) entry which is preliminary data.</text>
</comment>
<dbReference type="PANTHER" id="PTHR10426:SF136">
    <property type="entry name" value="PROTEIN STRICTOSIDINE SYNTHASE-LIKE 9-LIKE"/>
    <property type="match status" value="1"/>
</dbReference>
<dbReference type="FunCoup" id="A0A2P5F4G3">
    <property type="interactions" value="104"/>
</dbReference>
<dbReference type="OrthoDB" id="5307922at2759"/>
<proteinExistence type="inferred from homology"/>
<gene>
    <name evidence="7" type="ORF">TorRG33x02_115510</name>
</gene>
<dbReference type="InterPro" id="IPR018119">
    <property type="entry name" value="Strictosidine_synth_cons-reg"/>
</dbReference>
<dbReference type="Pfam" id="PF03088">
    <property type="entry name" value="Str_synth"/>
    <property type="match status" value="1"/>
</dbReference>
<dbReference type="InterPro" id="IPR011042">
    <property type="entry name" value="6-blade_b-propeller_TolB-like"/>
</dbReference>
<feature type="domain" description="Strictosidine synthase conserved region" evidence="6">
    <location>
        <begin position="143"/>
        <end position="230"/>
    </location>
</feature>
<comment type="similarity">
    <text evidence="2">Belongs to the strictosidine synthase family.</text>
</comment>
<feature type="chain" id="PRO_5015122430" evidence="5">
    <location>
        <begin position="19"/>
        <end position="328"/>
    </location>
</feature>
<dbReference type="GO" id="GO:0005773">
    <property type="term" value="C:vacuole"/>
    <property type="evidence" value="ECO:0007669"/>
    <property type="project" value="UniProtKB-SubCell"/>
</dbReference>
<evidence type="ECO:0000259" key="6">
    <source>
        <dbReference type="Pfam" id="PF03088"/>
    </source>
</evidence>
<dbReference type="PANTHER" id="PTHR10426">
    <property type="entry name" value="STRICTOSIDINE SYNTHASE-RELATED"/>
    <property type="match status" value="1"/>
</dbReference>
<dbReference type="Proteomes" id="UP000237000">
    <property type="component" value="Unassembled WGS sequence"/>
</dbReference>
<keyword evidence="5" id="KW-0732">Signal</keyword>
<dbReference type="GO" id="GO:0012505">
    <property type="term" value="C:endomembrane system"/>
    <property type="evidence" value="ECO:0007669"/>
    <property type="project" value="TreeGrafter"/>
</dbReference>
<evidence type="ECO:0000256" key="4">
    <source>
        <dbReference type="ARBA" id="ARBA00023180"/>
    </source>
</evidence>
<evidence type="ECO:0000313" key="8">
    <source>
        <dbReference type="Proteomes" id="UP000237000"/>
    </source>
</evidence>
<dbReference type="InParanoid" id="A0A2P5F4G3"/>
<sequence>MLSIVAFLFFYFPSIVLSQNVSTFQKLDLPSNSAGPESLAFNFLGRGFYTGISDGRIVKYDGSKFSDAYITSPKRTSLVCDGTNNPALLGPICGRPQGLGFYYKENLLYVADAYLGLRVVGANERLARSLATSAEGVPFKYPDGLDVDQRTGDVYFTDASAIFQMSEIQLAVLANDTTGRLLKYNQKTQQVTVLQRKLGGAAGVAINSDSSYVLVTEFIAQRIQKFWLRGPKAFTSQVIVTFQGRPDNIKRTTVGDFFWVAVNIQRPLGVTVPTAIKIDGNGVILRSLPLDEYYSHTTISEVQQRGSELYIGSMMADFVGLLKYNYTI</sequence>
<accession>A0A2P5F4G3</accession>
<organism evidence="7 8">
    <name type="scientific">Trema orientale</name>
    <name type="common">Charcoal tree</name>
    <name type="synonym">Celtis orientalis</name>
    <dbReference type="NCBI Taxonomy" id="63057"/>
    <lineage>
        <taxon>Eukaryota</taxon>
        <taxon>Viridiplantae</taxon>
        <taxon>Streptophyta</taxon>
        <taxon>Embryophyta</taxon>
        <taxon>Tracheophyta</taxon>
        <taxon>Spermatophyta</taxon>
        <taxon>Magnoliopsida</taxon>
        <taxon>eudicotyledons</taxon>
        <taxon>Gunneridae</taxon>
        <taxon>Pentapetalae</taxon>
        <taxon>rosids</taxon>
        <taxon>fabids</taxon>
        <taxon>Rosales</taxon>
        <taxon>Cannabaceae</taxon>
        <taxon>Trema</taxon>
    </lineage>
</organism>
<evidence type="ECO:0000313" key="7">
    <source>
        <dbReference type="EMBL" id="PON92691.1"/>
    </source>
</evidence>
<dbReference type="SUPFAM" id="SSF63829">
    <property type="entry name" value="Calcium-dependent phosphotriesterase"/>
    <property type="match status" value="1"/>
</dbReference>
<protein>
    <submittedName>
        <fullName evidence="7">Strictosidine synthase</fullName>
    </submittedName>
</protein>
<feature type="signal peptide" evidence="5">
    <location>
        <begin position="1"/>
        <end position="18"/>
    </location>
</feature>
<reference evidence="8" key="1">
    <citation type="submission" date="2016-06" db="EMBL/GenBank/DDBJ databases">
        <title>Parallel loss of symbiosis genes in relatives of nitrogen-fixing non-legume Parasponia.</title>
        <authorList>
            <person name="Van Velzen R."/>
            <person name="Holmer R."/>
            <person name="Bu F."/>
            <person name="Rutten L."/>
            <person name="Van Zeijl A."/>
            <person name="Liu W."/>
            <person name="Santuari L."/>
            <person name="Cao Q."/>
            <person name="Sharma T."/>
            <person name="Shen D."/>
            <person name="Roswanjaya Y."/>
            <person name="Wardhani T."/>
            <person name="Kalhor M.S."/>
            <person name="Jansen J."/>
            <person name="Van den Hoogen J."/>
            <person name="Gungor B."/>
            <person name="Hartog M."/>
            <person name="Hontelez J."/>
            <person name="Verver J."/>
            <person name="Yang W.-C."/>
            <person name="Schijlen E."/>
            <person name="Repin R."/>
            <person name="Schilthuizen M."/>
            <person name="Schranz E."/>
            <person name="Heidstra R."/>
            <person name="Miyata K."/>
            <person name="Fedorova E."/>
            <person name="Kohlen W."/>
            <person name="Bisseling T."/>
            <person name="Smit S."/>
            <person name="Geurts R."/>
        </authorList>
    </citation>
    <scope>NUCLEOTIDE SEQUENCE [LARGE SCALE GENOMIC DNA]</scope>
    <source>
        <strain evidence="8">cv. RG33-2</strain>
    </source>
</reference>
<evidence type="ECO:0000256" key="3">
    <source>
        <dbReference type="ARBA" id="ARBA00022554"/>
    </source>
</evidence>
<dbReference type="AlphaFoldDB" id="A0A2P5F4G3"/>
<keyword evidence="3" id="KW-0926">Vacuole</keyword>
<name>A0A2P5F4G3_TREOI</name>
<dbReference type="Gene3D" id="2.120.10.30">
    <property type="entry name" value="TolB, C-terminal domain"/>
    <property type="match status" value="1"/>
</dbReference>
<keyword evidence="8" id="KW-1185">Reference proteome</keyword>
<dbReference type="STRING" id="63057.A0A2P5F4G3"/>
<evidence type="ECO:0000256" key="1">
    <source>
        <dbReference type="ARBA" id="ARBA00004116"/>
    </source>
</evidence>
<dbReference type="GO" id="GO:0016787">
    <property type="term" value="F:hydrolase activity"/>
    <property type="evidence" value="ECO:0007669"/>
    <property type="project" value="TreeGrafter"/>
</dbReference>
<comment type="subcellular location">
    <subcellularLocation>
        <location evidence="1">Vacuole</location>
    </subcellularLocation>
</comment>
<dbReference type="EMBL" id="JXTC01000063">
    <property type="protein sequence ID" value="PON92691.1"/>
    <property type="molecule type" value="Genomic_DNA"/>
</dbReference>
<evidence type="ECO:0000256" key="2">
    <source>
        <dbReference type="ARBA" id="ARBA00009191"/>
    </source>
</evidence>
<evidence type="ECO:0000256" key="5">
    <source>
        <dbReference type="SAM" id="SignalP"/>
    </source>
</evidence>